<dbReference type="GeneID" id="78084375"/>
<dbReference type="HOGENOM" id="CLU_017584_5_2_7"/>
<dbReference type="SMART" id="SM00345">
    <property type="entry name" value="HTH_GNTR"/>
    <property type="match status" value="1"/>
</dbReference>
<dbReference type="InterPro" id="IPR000524">
    <property type="entry name" value="Tscrpt_reg_HTH_GntR"/>
</dbReference>
<dbReference type="InterPro" id="IPR036390">
    <property type="entry name" value="WH_DNA-bd_sf"/>
</dbReference>
<reference evidence="5 6" key="2">
    <citation type="submission" date="2013-04" db="EMBL/GenBank/DDBJ databases">
        <title>The Genome Sequence of Bilophila wadsworthia 3_1_6.</title>
        <authorList>
            <consortium name="The Broad Institute Genomics Platform"/>
            <person name="Earl A."/>
            <person name="Ward D."/>
            <person name="Feldgarden M."/>
            <person name="Gevers D."/>
            <person name="Sibley C."/>
            <person name="Strauss J."/>
            <person name="Allen-Vercoe E."/>
            <person name="Walker B."/>
            <person name="Young S."/>
            <person name="Zeng Q."/>
            <person name="Gargeya S."/>
            <person name="Fitzgerald M."/>
            <person name="Haas B."/>
            <person name="Abouelleil A."/>
            <person name="Allen A.W."/>
            <person name="Alvarado L."/>
            <person name="Arachchi H.M."/>
            <person name="Berlin A.M."/>
            <person name="Chapman S.B."/>
            <person name="Gainer-Dewar J."/>
            <person name="Goldberg J."/>
            <person name="Griggs A."/>
            <person name="Gujja S."/>
            <person name="Hansen M."/>
            <person name="Howarth C."/>
            <person name="Imamovic A."/>
            <person name="Ireland A."/>
            <person name="Larimer J."/>
            <person name="McCowan C."/>
            <person name="Murphy C."/>
            <person name="Pearson M."/>
            <person name="Poon T.W."/>
            <person name="Priest M."/>
            <person name="Roberts A."/>
            <person name="Saif S."/>
            <person name="Shea T."/>
            <person name="Sisk P."/>
            <person name="Sykes S."/>
            <person name="Wortman J."/>
            <person name="Nusbaum C."/>
            <person name="Birren B."/>
        </authorList>
    </citation>
    <scope>NUCLEOTIDE SEQUENCE [LARGE SCALE GENOMIC DNA]</scope>
    <source>
        <strain evidence="5 6">3_1_6</strain>
    </source>
</reference>
<reference evidence="5 6" key="1">
    <citation type="submission" date="2010-10" db="EMBL/GenBank/DDBJ databases">
        <authorList>
            <consortium name="The Broad Institute Genome Sequencing Platform"/>
            <person name="Ward D."/>
            <person name="Earl A."/>
            <person name="Feldgarden M."/>
            <person name="Young S.K."/>
            <person name="Gargeya S."/>
            <person name="Zeng Q."/>
            <person name="Alvarado L."/>
            <person name="Berlin A."/>
            <person name="Bochicchio J."/>
            <person name="Chapman S.B."/>
            <person name="Chen Z."/>
            <person name="Freedman E."/>
            <person name="Gellesch M."/>
            <person name="Goldberg J."/>
            <person name="Griggs A."/>
            <person name="Gujja S."/>
            <person name="Heilman E."/>
            <person name="Heiman D."/>
            <person name="Howarth C."/>
            <person name="Mehta T."/>
            <person name="Neiman D."/>
            <person name="Pearson M."/>
            <person name="Roberts A."/>
            <person name="Saif S."/>
            <person name="Shea T."/>
            <person name="Shenoy N."/>
            <person name="Sisk P."/>
            <person name="Stolte C."/>
            <person name="Sykes S."/>
            <person name="White J."/>
            <person name="Yandava C."/>
            <person name="Allen-Vercoe E."/>
            <person name="Sibley C."/>
            <person name="Ambrose C.E."/>
            <person name="Strauss J."/>
            <person name="Daigneault M."/>
            <person name="Haas B."/>
            <person name="Nusbaum C."/>
            <person name="Birren B."/>
        </authorList>
    </citation>
    <scope>NUCLEOTIDE SEQUENCE [LARGE SCALE GENOMIC DNA]</scope>
    <source>
        <strain evidence="5 6">3_1_6</strain>
    </source>
</reference>
<keyword evidence="6" id="KW-1185">Reference proteome</keyword>
<name>E5YBQ1_BILW3</name>
<gene>
    <name evidence="5" type="ORF">HMPREF0179_03625</name>
</gene>
<dbReference type="PROSITE" id="PS50949">
    <property type="entry name" value="HTH_GNTR"/>
    <property type="match status" value="1"/>
</dbReference>
<dbReference type="PANTHER" id="PTHR43537:SF24">
    <property type="entry name" value="GLUCONATE OPERON TRANSCRIPTIONAL REPRESSOR"/>
    <property type="match status" value="1"/>
</dbReference>
<dbReference type="AlphaFoldDB" id="E5YBQ1"/>
<dbReference type="Pfam" id="PF07729">
    <property type="entry name" value="FCD"/>
    <property type="match status" value="1"/>
</dbReference>
<evidence type="ECO:0000313" key="6">
    <source>
        <dbReference type="Proteomes" id="UP000006034"/>
    </source>
</evidence>
<accession>E5YBQ1</accession>
<dbReference type="Pfam" id="PF00392">
    <property type="entry name" value="GntR"/>
    <property type="match status" value="1"/>
</dbReference>
<evidence type="ECO:0000313" key="5">
    <source>
        <dbReference type="EMBL" id="EFV42564.1"/>
    </source>
</evidence>
<sequence length="210" mass="24174">MNRDEFYTAFKHDIITSKLKPGELLKEKQIMQDYGIGRLPMREIMVRLQQENLIETIPRMGTVVTRLDIKHMRDVVELRLELECVVAKLAAERITDEQLGKLRELVEKIHSCADGKSDAAAAWDAQFHQLLYEAAGNAELTRVVNDLLQTMMRLWYYLELWDKDFLSDADGAPNILKALEKRDPDLAQKAMRVHINYSVSRAVTGKFDLA</sequence>
<dbReference type="InterPro" id="IPR011711">
    <property type="entry name" value="GntR_C"/>
</dbReference>
<keyword evidence="1" id="KW-0805">Transcription regulation</keyword>
<evidence type="ECO:0000259" key="4">
    <source>
        <dbReference type="PROSITE" id="PS50949"/>
    </source>
</evidence>
<evidence type="ECO:0000256" key="2">
    <source>
        <dbReference type="ARBA" id="ARBA00023125"/>
    </source>
</evidence>
<dbReference type="GO" id="GO:0003677">
    <property type="term" value="F:DNA binding"/>
    <property type="evidence" value="ECO:0007669"/>
    <property type="project" value="UniProtKB-KW"/>
</dbReference>
<dbReference type="InterPro" id="IPR008920">
    <property type="entry name" value="TF_FadR/GntR_C"/>
</dbReference>
<dbReference type="Gene3D" id="1.20.120.530">
    <property type="entry name" value="GntR ligand-binding domain-like"/>
    <property type="match status" value="1"/>
</dbReference>
<comment type="caution">
    <text evidence="5">The sequence shown here is derived from an EMBL/GenBank/DDBJ whole genome shotgun (WGS) entry which is preliminary data.</text>
</comment>
<protein>
    <recommendedName>
        <fullName evidence="4">HTH gntR-type domain-containing protein</fullName>
    </recommendedName>
</protein>
<evidence type="ECO:0000256" key="1">
    <source>
        <dbReference type="ARBA" id="ARBA00023015"/>
    </source>
</evidence>
<evidence type="ECO:0000256" key="3">
    <source>
        <dbReference type="ARBA" id="ARBA00023163"/>
    </source>
</evidence>
<dbReference type="RefSeq" id="WP_005030686.1">
    <property type="nucleotide sequence ID" value="NZ_KE150238.1"/>
</dbReference>
<dbReference type="OrthoDB" id="5343675at2"/>
<proteinExistence type="predicted"/>
<keyword evidence="3" id="KW-0804">Transcription</keyword>
<dbReference type="SUPFAM" id="SSF46785">
    <property type="entry name" value="Winged helix' DNA-binding domain"/>
    <property type="match status" value="1"/>
</dbReference>
<dbReference type="SMART" id="SM00895">
    <property type="entry name" value="FCD"/>
    <property type="match status" value="1"/>
</dbReference>
<feature type="domain" description="HTH gntR-type" evidence="4">
    <location>
        <begin position="1"/>
        <end position="67"/>
    </location>
</feature>
<dbReference type="InterPro" id="IPR036388">
    <property type="entry name" value="WH-like_DNA-bd_sf"/>
</dbReference>
<dbReference type="eggNOG" id="COG1802">
    <property type="taxonomic scope" value="Bacteria"/>
</dbReference>
<dbReference type="EMBL" id="ADCP02000001">
    <property type="protein sequence ID" value="EFV42564.1"/>
    <property type="molecule type" value="Genomic_DNA"/>
</dbReference>
<dbReference type="Proteomes" id="UP000006034">
    <property type="component" value="Unassembled WGS sequence"/>
</dbReference>
<keyword evidence="2" id="KW-0238">DNA-binding</keyword>
<dbReference type="SUPFAM" id="SSF48008">
    <property type="entry name" value="GntR ligand-binding domain-like"/>
    <property type="match status" value="1"/>
</dbReference>
<dbReference type="PANTHER" id="PTHR43537">
    <property type="entry name" value="TRANSCRIPTIONAL REGULATOR, GNTR FAMILY"/>
    <property type="match status" value="1"/>
</dbReference>
<dbReference type="Gene3D" id="1.10.10.10">
    <property type="entry name" value="Winged helix-like DNA-binding domain superfamily/Winged helix DNA-binding domain"/>
    <property type="match status" value="1"/>
</dbReference>
<dbReference type="GO" id="GO:0003700">
    <property type="term" value="F:DNA-binding transcription factor activity"/>
    <property type="evidence" value="ECO:0007669"/>
    <property type="project" value="InterPro"/>
</dbReference>
<organism evidence="5 6">
    <name type="scientific">Bilophila wadsworthia (strain 3_1_6)</name>
    <dbReference type="NCBI Taxonomy" id="563192"/>
    <lineage>
        <taxon>Bacteria</taxon>
        <taxon>Pseudomonadati</taxon>
        <taxon>Thermodesulfobacteriota</taxon>
        <taxon>Desulfovibrionia</taxon>
        <taxon>Desulfovibrionales</taxon>
        <taxon>Desulfovibrionaceae</taxon>
        <taxon>Bilophila</taxon>
    </lineage>
</organism>
<dbReference type="STRING" id="563192.HMPREF0179_03625"/>